<keyword evidence="7" id="KW-1185">Reference proteome</keyword>
<dbReference type="GeneID" id="17265748"/>
<keyword evidence="3" id="KW-0206">Cytoskeleton</keyword>
<reference evidence="6" key="2">
    <citation type="submission" date="2024-10" db="UniProtKB">
        <authorList>
            <consortium name="EnsemblProtists"/>
        </authorList>
    </citation>
    <scope>IDENTIFICATION</scope>
</reference>
<dbReference type="InterPro" id="IPR011989">
    <property type="entry name" value="ARM-like"/>
</dbReference>
<dbReference type="HOGENOM" id="CLU_030147_0_0_1"/>
<dbReference type="InterPro" id="IPR034085">
    <property type="entry name" value="TOG"/>
</dbReference>
<proteinExistence type="predicted"/>
<evidence type="ECO:0000313" key="6">
    <source>
        <dbReference type="EnsemblProtists" id="EOD20204"/>
    </source>
</evidence>
<dbReference type="GO" id="GO:0005856">
    <property type="term" value="C:cytoskeleton"/>
    <property type="evidence" value="ECO:0007669"/>
    <property type="project" value="UniProtKB-SubCell"/>
</dbReference>
<comment type="subcellular location">
    <subcellularLocation>
        <location evidence="1">Cytoplasm</location>
        <location evidence="1">Cytoskeleton</location>
    </subcellularLocation>
</comment>
<evidence type="ECO:0000259" key="5">
    <source>
        <dbReference type="SMART" id="SM01349"/>
    </source>
</evidence>
<dbReference type="InterPro" id="IPR048491">
    <property type="entry name" value="XMAP215_CLASP_TOG"/>
</dbReference>
<feature type="region of interest" description="Disordered" evidence="4">
    <location>
        <begin position="292"/>
        <end position="353"/>
    </location>
</feature>
<dbReference type="eggNOG" id="KOG1820">
    <property type="taxonomic scope" value="Eukaryota"/>
</dbReference>
<organism evidence="6 7">
    <name type="scientific">Emiliania huxleyi (strain CCMP1516)</name>
    <dbReference type="NCBI Taxonomy" id="280463"/>
    <lineage>
        <taxon>Eukaryota</taxon>
        <taxon>Haptista</taxon>
        <taxon>Haptophyta</taxon>
        <taxon>Prymnesiophyceae</taxon>
        <taxon>Isochrysidales</taxon>
        <taxon>Noelaerhabdaceae</taxon>
        <taxon>Emiliania</taxon>
    </lineage>
</organism>
<dbReference type="GO" id="GO:0046785">
    <property type="term" value="P:microtubule polymerization"/>
    <property type="evidence" value="ECO:0007669"/>
    <property type="project" value="InterPro"/>
</dbReference>
<dbReference type="AlphaFoldDB" id="A0A0D3J9L9"/>
<dbReference type="PaxDb" id="2903-EOD20204"/>
<dbReference type="Proteomes" id="UP000013827">
    <property type="component" value="Unassembled WGS sequence"/>
</dbReference>
<keyword evidence="2" id="KW-0963">Cytoplasm</keyword>
<evidence type="ECO:0000256" key="2">
    <source>
        <dbReference type="ARBA" id="ARBA00022490"/>
    </source>
</evidence>
<evidence type="ECO:0000313" key="7">
    <source>
        <dbReference type="Proteomes" id="UP000013827"/>
    </source>
</evidence>
<evidence type="ECO:0000256" key="4">
    <source>
        <dbReference type="SAM" id="MobiDB-lite"/>
    </source>
</evidence>
<feature type="region of interest" description="Disordered" evidence="4">
    <location>
        <begin position="1"/>
        <end position="39"/>
    </location>
</feature>
<feature type="domain" description="TOG" evidence="5">
    <location>
        <begin position="20"/>
        <end position="250"/>
    </location>
</feature>
<feature type="compositionally biased region" description="Low complexity" evidence="4">
    <location>
        <begin position="1"/>
        <end position="17"/>
    </location>
</feature>
<sequence>MATSDSAAALADRALADLCEEEQPPAPADDQSGKPLGDRLVATAPAVRKAAYLELAAILGGESGPPDAEAAAEHADHIPRLLADRAPICHEGALDATIAWLEYVSPEAVVGVAGAVAKALMEKHAPGKYQPKAIAALLSLLRRGGAEPVQSALEAGVRSKAPKTCAAALKASAEALLECGAAAFDAGPVVKQLPTLLQHRDKSVRDAAAALVGAVRHWLGDGALPPFVPLAVALARIFSQLKGVPEDRLTALREAPLPPTKKHLLQRQGSSAAVVAPPPMAMPPLDLLAKLPRSKGSKEPADAWETQTLSDKWSERKAPRPNSQPLTTPSDHTPSEARTRSALPGQSSLKPAGHADHALVLRPLKRLYQDANVNAAPALLKRGADKKAVVAEAVRGCLAALSTASCLTLAEAAELALAAMSRSTNTQLRSTAARWLAAAVSAADAEGVGRALDAFDAPLQLLEEDATAEVRALGLEAAAAVGRKLPSEAAVAWASSNRKDAPLASPPPVVAPAAEVELMHALGVLSDGVASSPDAIADVLPPLCAALCVRLRSLLRFQSQDEPMDAACKRSVQLLVDIVGSEQLAGALEAPLIRLLVLELTALDTFYEAHLATALVNVTVARV</sequence>
<dbReference type="SUPFAM" id="SSF48371">
    <property type="entry name" value="ARM repeat"/>
    <property type="match status" value="1"/>
</dbReference>
<dbReference type="GO" id="GO:0051010">
    <property type="term" value="F:microtubule plus-end binding"/>
    <property type="evidence" value="ECO:0007669"/>
    <property type="project" value="InterPro"/>
</dbReference>
<dbReference type="SMART" id="SM01349">
    <property type="entry name" value="TOG"/>
    <property type="match status" value="1"/>
</dbReference>
<dbReference type="EnsemblProtists" id="EOD20204">
    <property type="protein sequence ID" value="EOD20204"/>
    <property type="gene ID" value="EMIHUDRAFT_242299"/>
</dbReference>
<name>A0A0D3J9L9_EMIH1</name>
<dbReference type="GO" id="GO:0030951">
    <property type="term" value="P:establishment or maintenance of microtubule cytoskeleton polarity"/>
    <property type="evidence" value="ECO:0007669"/>
    <property type="project" value="InterPro"/>
</dbReference>
<dbReference type="PANTHER" id="PTHR12609">
    <property type="entry name" value="MICROTUBULE ASSOCIATED PROTEIN XMAP215"/>
    <property type="match status" value="1"/>
</dbReference>
<accession>A0A0D3J9L9</accession>
<dbReference type="STRING" id="2903.R1EH65"/>
<dbReference type="RefSeq" id="XP_005772633.1">
    <property type="nucleotide sequence ID" value="XM_005772576.1"/>
</dbReference>
<dbReference type="InterPro" id="IPR045110">
    <property type="entry name" value="XMAP215"/>
</dbReference>
<reference evidence="7" key="1">
    <citation type="journal article" date="2013" name="Nature">
        <title>Pan genome of the phytoplankton Emiliania underpins its global distribution.</title>
        <authorList>
            <person name="Read B.A."/>
            <person name="Kegel J."/>
            <person name="Klute M.J."/>
            <person name="Kuo A."/>
            <person name="Lefebvre S.C."/>
            <person name="Maumus F."/>
            <person name="Mayer C."/>
            <person name="Miller J."/>
            <person name="Monier A."/>
            <person name="Salamov A."/>
            <person name="Young J."/>
            <person name="Aguilar M."/>
            <person name="Claverie J.M."/>
            <person name="Frickenhaus S."/>
            <person name="Gonzalez K."/>
            <person name="Herman E.K."/>
            <person name="Lin Y.C."/>
            <person name="Napier J."/>
            <person name="Ogata H."/>
            <person name="Sarno A.F."/>
            <person name="Shmutz J."/>
            <person name="Schroeder D."/>
            <person name="de Vargas C."/>
            <person name="Verret F."/>
            <person name="von Dassow P."/>
            <person name="Valentin K."/>
            <person name="Van de Peer Y."/>
            <person name="Wheeler G."/>
            <person name="Dacks J.B."/>
            <person name="Delwiche C.F."/>
            <person name="Dyhrman S.T."/>
            <person name="Glockner G."/>
            <person name="John U."/>
            <person name="Richards T."/>
            <person name="Worden A.Z."/>
            <person name="Zhang X."/>
            <person name="Grigoriev I.V."/>
            <person name="Allen A.E."/>
            <person name="Bidle K."/>
            <person name="Borodovsky M."/>
            <person name="Bowler C."/>
            <person name="Brownlee C."/>
            <person name="Cock J.M."/>
            <person name="Elias M."/>
            <person name="Gladyshev V.N."/>
            <person name="Groth M."/>
            <person name="Guda C."/>
            <person name="Hadaegh A."/>
            <person name="Iglesias-Rodriguez M.D."/>
            <person name="Jenkins J."/>
            <person name="Jones B.M."/>
            <person name="Lawson T."/>
            <person name="Leese F."/>
            <person name="Lindquist E."/>
            <person name="Lobanov A."/>
            <person name="Lomsadze A."/>
            <person name="Malik S.B."/>
            <person name="Marsh M.E."/>
            <person name="Mackinder L."/>
            <person name="Mock T."/>
            <person name="Mueller-Roeber B."/>
            <person name="Pagarete A."/>
            <person name="Parker M."/>
            <person name="Probert I."/>
            <person name="Quesneville H."/>
            <person name="Raines C."/>
            <person name="Rensing S.A."/>
            <person name="Riano-Pachon D.M."/>
            <person name="Richier S."/>
            <person name="Rokitta S."/>
            <person name="Shiraiwa Y."/>
            <person name="Soanes D.M."/>
            <person name="van der Giezen M."/>
            <person name="Wahlund T.M."/>
            <person name="Williams B."/>
            <person name="Wilson W."/>
            <person name="Wolfe G."/>
            <person name="Wurch L.L."/>
        </authorList>
    </citation>
    <scope>NUCLEOTIDE SEQUENCE</scope>
</reference>
<protein>
    <recommendedName>
        <fullName evidence="5">TOG domain-containing protein</fullName>
    </recommendedName>
</protein>
<evidence type="ECO:0000256" key="1">
    <source>
        <dbReference type="ARBA" id="ARBA00004245"/>
    </source>
</evidence>
<dbReference type="Gene3D" id="1.25.10.10">
    <property type="entry name" value="Leucine-rich Repeat Variant"/>
    <property type="match status" value="2"/>
</dbReference>
<dbReference type="Pfam" id="PF21041">
    <property type="entry name" value="XMAP215_CLASP_TOG"/>
    <property type="match status" value="1"/>
</dbReference>
<dbReference type="GO" id="GO:0061863">
    <property type="term" value="F:microtubule plus end polymerase"/>
    <property type="evidence" value="ECO:0007669"/>
    <property type="project" value="InterPro"/>
</dbReference>
<dbReference type="KEGG" id="ehx:EMIHUDRAFT_242299"/>
<dbReference type="InterPro" id="IPR016024">
    <property type="entry name" value="ARM-type_fold"/>
</dbReference>
<evidence type="ECO:0000256" key="3">
    <source>
        <dbReference type="ARBA" id="ARBA00023212"/>
    </source>
</evidence>
<dbReference type="GO" id="GO:0007051">
    <property type="term" value="P:spindle organization"/>
    <property type="evidence" value="ECO:0007669"/>
    <property type="project" value="InterPro"/>
</dbReference>
<feature type="compositionally biased region" description="Polar residues" evidence="4">
    <location>
        <begin position="321"/>
        <end position="332"/>
    </location>
</feature>